<feature type="domain" description="HTTM-like" evidence="6">
    <location>
        <begin position="27"/>
        <end position="312"/>
    </location>
</feature>
<evidence type="ECO:0000256" key="2">
    <source>
        <dbReference type="ARBA" id="ARBA00022692"/>
    </source>
</evidence>
<comment type="subcellular location">
    <subcellularLocation>
        <location evidence="1">Endomembrane system</location>
        <topology evidence="1">Multi-pass membrane protein</topology>
    </subcellularLocation>
</comment>
<accession>A0ABZ0VCC2</accession>
<reference evidence="7 8" key="1">
    <citation type="submission" date="2023-06" db="EMBL/GenBank/DDBJ databases">
        <title>Rock-solubilizing bacteria, Microbacterium invictum, promotes re-establishment of vegetation in rocky wasteland by accelerating rock bio-weathering and reshaping soil bacterial community.</title>
        <authorList>
            <person name="Liu C."/>
        </authorList>
    </citation>
    <scope>NUCLEOTIDE SEQUENCE [LARGE SCALE GENOMIC DNA]</scope>
    <source>
        <strain evidence="7 8">X-18</strain>
    </source>
</reference>
<dbReference type="Proteomes" id="UP001324533">
    <property type="component" value="Chromosome"/>
</dbReference>
<evidence type="ECO:0000259" key="6">
    <source>
        <dbReference type="SMART" id="SM00752"/>
    </source>
</evidence>
<name>A0ABZ0VCC2_9MICO</name>
<feature type="transmembrane region" description="Helical" evidence="5">
    <location>
        <begin position="181"/>
        <end position="202"/>
    </location>
</feature>
<evidence type="ECO:0000313" key="8">
    <source>
        <dbReference type="Proteomes" id="UP001324533"/>
    </source>
</evidence>
<proteinExistence type="predicted"/>
<keyword evidence="8" id="KW-1185">Reference proteome</keyword>
<evidence type="ECO:0000256" key="5">
    <source>
        <dbReference type="SAM" id="Phobius"/>
    </source>
</evidence>
<feature type="transmembrane region" description="Helical" evidence="5">
    <location>
        <begin position="275"/>
        <end position="308"/>
    </location>
</feature>
<dbReference type="PANTHER" id="PTHR39535">
    <property type="entry name" value="SPORULATION-DELAYING PROTEIN SDPB"/>
    <property type="match status" value="1"/>
</dbReference>
<dbReference type="Pfam" id="PF05090">
    <property type="entry name" value="HTTM"/>
    <property type="match status" value="1"/>
</dbReference>
<dbReference type="RefSeq" id="WP_322409903.1">
    <property type="nucleotide sequence ID" value="NZ_CP139779.1"/>
</dbReference>
<dbReference type="EMBL" id="CP139779">
    <property type="protein sequence ID" value="WQB69780.1"/>
    <property type="molecule type" value="Genomic_DNA"/>
</dbReference>
<feature type="transmembrane region" description="Helical" evidence="5">
    <location>
        <begin position="37"/>
        <end position="55"/>
    </location>
</feature>
<sequence>MTTAPAPRAASLSLTSVWNRTVQWVTGTKHAVRSMSALRILFGIAILWLLLTSAADRHYLWGAGSVWVDPAVDRRGYPDILRVFFPKDDAALFDLSYATLVALTTFFIVGIGTRVVTPLLLVFWVALSTNSVYLTNGGDVVIRLVLLFCVFADLSQHWSVDAWLRRMRGPVAARRSPARMPPWLGTVAHNTVVVLCAYQVILVYVNSGILKLMGSEWREGSALYYAFHLDVFRVFPALSDLAGAVVPFVVVGSWVSVVAQIAFPVLLLWRPTRYAALVVLMGMHLSIGLLLGLWPFSLAMIALDLVFIRDRSWDRAWRTVTRRPFLHHGAEQVP</sequence>
<gene>
    <name evidence="7" type="ORF">T9R20_13920</name>
</gene>
<dbReference type="PANTHER" id="PTHR39535:SF2">
    <property type="entry name" value="HTTM DOMAIN-CONTAINING PROTEIN"/>
    <property type="match status" value="1"/>
</dbReference>
<evidence type="ECO:0000256" key="1">
    <source>
        <dbReference type="ARBA" id="ARBA00004127"/>
    </source>
</evidence>
<evidence type="ECO:0000313" key="7">
    <source>
        <dbReference type="EMBL" id="WQB69780.1"/>
    </source>
</evidence>
<keyword evidence="4 5" id="KW-0472">Membrane</keyword>
<evidence type="ECO:0000256" key="4">
    <source>
        <dbReference type="ARBA" id="ARBA00023136"/>
    </source>
</evidence>
<dbReference type="SMART" id="SM00752">
    <property type="entry name" value="HTTM"/>
    <property type="match status" value="1"/>
</dbReference>
<keyword evidence="3 5" id="KW-1133">Transmembrane helix</keyword>
<dbReference type="InterPro" id="IPR052964">
    <property type="entry name" value="Sporulation_signal_mat"/>
</dbReference>
<evidence type="ECO:0000256" key="3">
    <source>
        <dbReference type="ARBA" id="ARBA00022989"/>
    </source>
</evidence>
<feature type="transmembrane region" description="Helical" evidence="5">
    <location>
        <begin position="245"/>
        <end position="269"/>
    </location>
</feature>
<dbReference type="InterPro" id="IPR011020">
    <property type="entry name" value="HTTM-like"/>
</dbReference>
<organism evidence="7 8">
    <name type="scientific">Microbacterium invictum</name>
    <dbReference type="NCBI Taxonomy" id="515415"/>
    <lineage>
        <taxon>Bacteria</taxon>
        <taxon>Bacillati</taxon>
        <taxon>Actinomycetota</taxon>
        <taxon>Actinomycetes</taxon>
        <taxon>Micrococcales</taxon>
        <taxon>Microbacteriaceae</taxon>
        <taxon>Microbacterium</taxon>
    </lineage>
</organism>
<keyword evidence="2 5" id="KW-0812">Transmembrane</keyword>
<protein>
    <submittedName>
        <fullName evidence="7">HTTM domain-containing protein</fullName>
    </submittedName>
</protein>
<dbReference type="InterPro" id="IPR053934">
    <property type="entry name" value="HTTM_dom"/>
</dbReference>